<dbReference type="PROSITE" id="PS51387">
    <property type="entry name" value="FAD_PCMH"/>
    <property type="match status" value="1"/>
</dbReference>
<dbReference type="InterPro" id="IPR036318">
    <property type="entry name" value="FAD-bd_PCMH-like_sf"/>
</dbReference>
<dbReference type="Pfam" id="PF08031">
    <property type="entry name" value="BBE"/>
    <property type="match status" value="1"/>
</dbReference>
<evidence type="ECO:0000256" key="1">
    <source>
        <dbReference type="ARBA" id="ARBA00001974"/>
    </source>
</evidence>
<reference evidence="8" key="1">
    <citation type="journal article" date="2023" name="Mol. Phylogenet. Evol.">
        <title>Genome-scale phylogeny and comparative genomics of the fungal order Sordariales.</title>
        <authorList>
            <person name="Hensen N."/>
            <person name="Bonometti L."/>
            <person name="Westerberg I."/>
            <person name="Brannstrom I.O."/>
            <person name="Guillou S."/>
            <person name="Cros-Aarteil S."/>
            <person name="Calhoun S."/>
            <person name="Haridas S."/>
            <person name="Kuo A."/>
            <person name="Mondo S."/>
            <person name="Pangilinan J."/>
            <person name="Riley R."/>
            <person name="LaButti K."/>
            <person name="Andreopoulos B."/>
            <person name="Lipzen A."/>
            <person name="Chen C."/>
            <person name="Yan M."/>
            <person name="Daum C."/>
            <person name="Ng V."/>
            <person name="Clum A."/>
            <person name="Steindorff A."/>
            <person name="Ohm R.A."/>
            <person name="Martin F."/>
            <person name="Silar P."/>
            <person name="Natvig D.O."/>
            <person name="Lalanne C."/>
            <person name="Gautier V."/>
            <person name="Ament-Velasquez S.L."/>
            <person name="Kruys A."/>
            <person name="Hutchinson M.I."/>
            <person name="Powell A.J."/>
            <person name="Barry K."/>
            <person name="Miller A.N."/>
            <person name="Grigoriev I.V."/>
            <person name="Debuchy R."/>
            <person name="Gladieux P."/>
            <person name="Hiltunen Thoren M."/>
            <person name="Johannesson H."/>
        </authorList>
    </citation>
    <scope>NUCLEOTIDE SEQUENCE</scope>
    <source>
        <strain evidence="8">CBS 118394</strain>
    </source>
</reference>
<dbReference type="InterPro" id="IPR012951">
    <property type="entry name" value="BBE"/>
</dbReference>
<dbReference type="Proteomes" id="UP001283341">
    <property type="component" value="Unassembled WGS sequence"/>
</dbReference>
<comment type="caution">
    <text evidence="8">The sequence shown here is derived from an EMBL/GenBank/DDBJ whole genome shotgun (WGS) entry which is preliminary data.</text>
</comment>
<proteinExistence type="inferred from homology"/>
<name>A0AAE0IT55_9PEZI</name>
<dbReference type="GO" id="GO:0071949">
    <property type="term" value="F:FAD binding"/>
    <property type="evidence" value="ECO:0007669"/>
    <property type="project" value="InterPro"/>
</dbReference>
<protein>
    <recommendedName>
        <fullName evidence="7">FAD-binding PCMH-type domain-containing protein</fullName>
    </recommendedName>
</protein>
<dbReference type="InterPro" id="IPR016166">
    <property type="entry name" value="FAD-bd_PCMH"/>
</dbReference>
<dbReference type="InterPro" id="IPR016169">
    <property type="entry name" value="FAD-bd_PCMH_sub2"/>
</dbReference>
<dbReference type="InterPro" id="IPR006094">
    <property type="entry name" value="Oxid_FAD_bind_N"/>
</dbReference>
<feature type="signal peptide" evidence="6">
    <location>
        <begin position="1"/>
        <end position="35"/>
    </location>
</feature>
<evidence type="ECO:0000256" key="3">
    <source>
        <dbReference type="ARBA" id="ARBA00022630"/>
    </source>
</evidence>
<dbReference type="AlphaFoldDB" id="A0AAE0IT55"/>
<comment type="cofactor">
    <cofactor evidence="1">
        <name>FAD</name>
        <dbReference type="ChEBI" id="CHEBI:57692"/>
    </cofactor>
</comment>
<sequence length="606" mass="65885">MVSSSTGEMFTMSRPLHAFLLNIPLLTLFLTLTAANSEHYNPSRCKAIPGTAGWPSTESWVRLNESTGGRLLQPSPPGAVCHPGRPTYNATDCARVRTGWFTYEFHQADPVSTDWNQWNNDSCLPEPSYPCSGQGYPVFVINATTAHHVKLGVDFARKHNVRMVVKSSGHDFLGRSVAPNSLSIWVHHIKGLQPHGSFLPKKCKVTIDSTVVTVGGGSQMMELYSTLDALNQTVVGGGGKTVSVGGYLTGGGHGLLAPRYGLAADQVLEMEVVTPTGEIVTANECQNRDLFWSMRGGGGSTFGILTSATIKTFPSPKLLHLELVIATTDTKNLTIFDMVAYFLSQFPSLGDQGLSGYSFFFSAIPNPLDGGATTVGGLLMSAVLQDTSDPTALNDLMAPVLTHIATTWPNQFLILNQTTAYPSFYAWYQKNYDTSSAGTNSFTGSRLLDARALTANLTLNAQVFKRFSGSGIGTAYLISGKGVHSAEPRGGGNAVCPAWRKAYVHATFGVGFPPLNATARNDALDRINYYLEPMREQLAPGSGAYVNEANPEEPDWQHQFWGNNYDRLVRIKRRIDPDDVLWCSPCVGNERWREEDGGNQLCRVPQ</sequence>
<reference evidence="8" key="2">
    <citation type="submission" date="2023-06" db="EMBL/GenBank/DDBJ databases">
        <authorList>
            <consortium name="Lawrence Berkeley National Laboratory"/>
            <person name="Haridas S."/>
            <person name="Hensen N."/>
            <person name="Bonometti L."/>
            <person name="Westerberg I."/>
            <person name="Brannstrom I.O."/>
            <person name="Guillou S."/>
            <person name="Cros-Aarteil S."/>
            <person name="Calhoun S."/>
            <person name="Kuo A."/>
            <person name="Mondo S."/>
            <person name="Pangilinan J."/>
            <person name="Riley R."/>
            <person name="Labutti K."/>
            <person name="Andreopoulos B."/>
            <person name="Lipzen A."/>
            <person name="Chen C."/>
            <person name="Yanf M."/>
            <person name="Daum C."/>
            <person name="Ng V."/>
            <person name="Clum A."/>
            <person name="Steindorff A."/>
            <person name="Ohm R."/>
            <person name="Martin F."/>
            <person name="Silar P."/>
            <person name="Natvig D."/>
            <person name="Lalanne C."/>
            <person name="Gautier V."/>
            <person name="Ament-Velasquez S.L."/>
            <person name="Kruys A."/>
            <person name="Hutchinson M.I."/>
            <person name="Powell A.J."/>
            <person name="Barry K."/>
            <person name="Miller A.N."/>
            <person name="Grigoriev I.V."/>
            <person name="Debuchy R."/>
            <person name="Gladieux P."/>
            <person name="Thoren M.H."/>
            <person name="Johannesson H."/>
        </authorList>
    </citation>
    <scope>NUCLEOTIDE SEQUENCE</scope>
    <source>
        <strain evidence="8">CBS 118394</strain>
    </source>
</reference>
<dbReference type="Pfam" id="PF01565">
    <property type="entry name" value="FAD_binding_4"/>
    <property type="match status" value="1"/>
</dbReference>
<keyword evidence="5" id="KW-0560">Oxidoreductase</keyword>
<evidence type="ECO:0000313" key="9">
    <source>
        <dbReference type="Proteomes" id="UP001283341"/>
    </source>
</evidence>
<accession>A0AAE0IT55</accession>
<evidence type="ECO:0000256" key="4">
    <source>
        <dbReference type="ARBA" id="ARBA00022827"/>
    </source>
</evidence>
<dbReference type="PANTHER" id="PTHR42973">
    <property type="entry name" value="BINDING OXIDOREDUCTASE, PUTATIVE (AFU_ORTHOLOGUE AFUA_1G17690)-RELATED"/>
    <property type="match status" value="1"/>
</dbReference>
<keyword evidence="9" id="KW-1185">Reference proteome</keyword>
<organism evidence="8 9">
    <name type="scientific">Apodospora peruviana</name>
    <dbReference type="NCBI Taxonomy" id="516989"/>
    <lineage>
        <taxon>Eukaryota</taxon>
        <taxon>Fungi</taxon>
        <taxon>Dikarya</taxon>
        <taxon>Ascomycota</taxon>
        <taxon>Pezizomycotina</taxon>
        <taxon>Sordariomycetes</taxon>
        <taxon>Sordariomycetidae</taxon>
        <taxon>Sordariales</taxon>
        <taxon>Lasiosphaeriaceae</taxon>
        <taxon>Apodospora</taxon>
    </lineage>
</organism>
<evidence type="ECO:0000259" key="7">
    <source>
        <dbReference type="PROSITE" id="PS51387"/>
    </source>
</evidence>
<evidence type="ECO:0000256" key="2">
    <source>
        <dbReference type="ARBA" id="ARBA00005466"/>
    </source>
</evidence>
<evidence type="ECO:0000313" key="8">
    <source>
        <dbReference type="EMBL" id="KAK3330477.1"/>
    </source>
</evidence>
<keyword evidence="3" id="KW-0285">Flavoprotein</keyword>
<dbReference type="GO" id="GO:0016491">
    <property type="term" value="F:oxidoreductase activity"/>
    <property type="evidence" value="ECO:0007669"/>
    <property type="project" value="UniProtKB-KW"/>
</dbReference>
<dbReference type="Gene3D" id="3.30.465.10">
    <property type="match status" value="2"/>
</dbReference>
<dbReference type="EMBL" id="JAUEDM010000001">
    <property type="protein sequence ID" value="KAK3330477.1"/>
    <property type="molecule type" value="Genomic_DNA"/>
</dbReference>
<dbReference type="InterPro" id="IPR050416">
    <property type="entry name" value="FAD-linked_Oxidoreductase"/>
</dbReference>
<dbReference type="SUPFAM" id="SSF56176">
    <property type="entry name" value="FAD-binding/transporter-associated domain-like"/>
    <property type="match status" value="1"/>
</dbReference>
<evidence type="ECO:0000256" key="5">
    <source>
        <dbReference type="ARBA" id="ARBA00023002"/>
    </source>
</evidence>
<evidence type="ECO:0000256" key="6">
    <source>
        <dbReference type="SAM" id="SignalP"/>
    </source>
</evidence>
<gene>
    <name evidence="8" type="ORF">B0H66DRAFT_63722</name>
</gene>
<keyword evidence="6" id="KW-0732">Signal</keyword>
<dbReference type="PANTHER" id="PTHR42973:SF39">
    <property type="entry name" value="FAD-BINDING PCMH-TYPE DOMAIN-CONTAINING PROTEIN"/>
    <property type="match status" value="1"/>
</dbReference>
<comment type="similarity">
    <text evidence="2">Belongs to the oxygen-dependent FAD-linked oxidoreductase family.</text>
</comment>
<feature type="domain" description="FAD-binding PCMH-type" evidence="7">
    <location>
        <begin position="133"/>
        <end position="315"/>
    </location>
</feature>
<keyword evidence="4" id="KW-0274">FAD</keyword>
<feature type="chain" id="PRO_5042062437" description="FAD-binding PCMH-type domain-containing protein" evidence="6">
    <location>
        <begin position="36"/>
        <end position="606"/>
    </location>
</feature>